<evidence type="ECO:0000313" key="2">
    <source>
        <dbReference type="EMBL" id="MDG0790993.1"/>
    </source>
</evidence>
<keyword evidence="1" id="KW-0472">Membrane</keyword>
<evidence type="ECO:0000313" key="3">
    <source>
        <dbReference type="Proteomes" id="UP001153387"/>
    </source>
</evidence>
<evidence type="ECO:0000256" key="1">
    <source>
        <dbReference type="SAM" id="Phobius"/>
    </source>
</evidence>
<feature type="transmembrane region" description="Helical" evidence="1">
    <location>
        <begin position="25"/>
        <end position="47"/>
    </location>
</feature>
<accession>A0A9X4KFD2</accession>
<keyword evidence="1" id="KW-0812">Transmembrane</keyword>
<comment type="caution">
    <text evidence="2">The sequence shown here is derived from an EMBL/GenBank/DDBJ whole genome shotgun (WGS) entry which is preliminary data.</text>
</comment>
<organism evidence="2 3">
    <name type="scientific">Cohnella ginsengisoli</name>
    <dbReference type="NCBI Taxonomy" id="425004"/>
    <lineage>
        <taxon>Bacteria</taxon>
        <taxon>Bacillati</taxon>
        <taxon>Bacillota</taxon>
        <taxon>Bacilli</taxon>
        <taxon>Bacillales</taxon>
        <taxon>Paenibacillaceae</taxon>
        <taxon>Cohnella</taxon>
    </lineage>
</organism>
<dbReference type="RefSeq" id="WP_277564777.1">
    <property type="nucleotide sequence ID" value="NZ_JAPDHZ010000002.1"/>
</dbReference>
<proteinExistence type="predicted"/>
<dbReference type="Proteomes" id="UP001153387">
    <property type="component" value="Unassembled WGS sequence"/>
</dbReference>
<dbReference type="EMBL" id="JAPDHZ010000002">
    <property type="protein sequence ID" value="MDG0790993.1"/>
    <property type="molecule type" value="Genomic_DNA"/>
</dbReference>
<sequence>MFNFAAVLTLFAVKPELLPYYKDMFVLKAVGMNAFAVICLTYFLIFLHELAHYFCSYSKGIKASIRLSRRFIFVVAETKMTGLWSKPKKRAILPLSGRHGVGRYPNPDLFIGSVVAAGTFRFRFDCQVDGVPASYRYFRSVHVLFANGRVFHFNQCNEFIEPLWKRNSVPKEHRIKK</sequence>
<dbReference type="AlphaFoldDB" id="A0A9X4KFD2"/>
<reference evidence="2 3" key="1">
    <citation type="submission" date="2022-10" db="EMBL/GenBank/DDBJ databases">
        <title>Comparative genomic analysis of Cohnella hashimotonis sp. nov., isolated from the International Space Station.</title>
        <authorList>
            <person name="Simpson A."/>
            <person name="Venkateswaran K."/>
        </authorList>
    </citation>
    <scope>NUCLEOTIDE SEQUENCE [LARGE SCALE GENOMIC DNA]</scope>
    <source>
        <strain evidence="2 3">DSM 18997</strain>
    </source>
</reference>
<name>A0A9X4KFD2_9BACL</name>
<protein>
    <submittedName>
        <fullName evidence="2">Uncharacterized protein</fullName>
    </submittedName>
</protein>
<keyword evidence="1" id="KW-1133">Transmembrane helix</keyword>
<gene>
    <name evidence="2" type="ORF">OMP38_09020</name>
</gene>
<keyword evidence="3" id="KW-1185">Reference proteome</keyword>